<comment type="caution">
    <text evidence="2">The sequence shown here is derived from an EMBL/GenBank/DDBJ whole genome shotgun (WGS) entry which is preliminary data.</text>
</comment>
<organism evidence="2 3">
    <name type="scientific">Phialemonium thermophilum</name>
    <dbReference type="NCBI Taxonomy" id="223376"/>
    <lineage>
        <taxon>Eukaryota</taxon>
        <taxon>Fungi</taxon>
        <taxon>Dikarya</taxon>
        <taxon>Ascomycota</taxon>
        <taxon>Pezizomycotina</taxon>
        <taxon>Sordariomycetes</taxon>
        <taxon>Sordariomycetidae</taxon>
        <taxon>Cephalothecales</taxon>
        <taxon>Cephalothecaceae</taxon>
        <taxon>Phialemonium</taxon>
    </lineage>
</organism>
<feature type="region of interest" description="Disordered" evidence="1">
    <location>
        <begin position="116"/>
        <end position="137"/>
    </location>
</feature>
<gene>
    <name evidence="2" type="ORF">VTK73DRAFT_1282</name>
</gene>
<sequence>MYEKVSPARHLTVELADIARAISLTYGRLADEAETRISGMARQDHTIVAADRTSASELLTSGDSTWGPTGAELPRSQEFLSAFSPSMLAFSGAGLASGQLDLTSPPDSLTFAGRLTPLNSEGLGTVDSSSNSNAEGTENDAVAWERGHGQDTPGHTEMDVDASFEVRTGSQLPGQGLPKPKAATAEGANLFLPPIMTSRGRESSSIPVSQGAGPNQVDDIRALLTKHISDFSLAVFESQAQIAGVASATAEYVSWARKIPARNTPAGTCLVPSNMLEGLEDRLREISAMAETKPVSAFRDMVVGISRLSPDDSDISHILSEVEGCYQRRFAEVSKFFQTRYDACALLSKQSLDVAGQPVSNQQSSAPNG</sequence>
<protein>
    <submittedName>
        <fullName evidence="2">Uncharacterized protein</fullName>
    </submittedName>
</protein>
<keyword evidence="3" id="KW-1185">Reference proteome</keyword>
<reference evidence="2 3" key="1">
    <citation type="journal article" date="2024" name="Commun. Biol.">
        <title>Comparative genomic analysis of thermophilic fungi reveals convergent evolutionary adaptations and gene losses.</title>
        <authorList>
            <person name="Steindorff A.S."/>
            <person name="Aguilar-Pontes M.V."/>
            <person name="Robinson A.J."/>
            <person name="Andreopoulos B."/>
            <person name="LaButti K."/>
            <person name="Kuo A."/>
            <person name="Mondo S."/>
            <person name="Riley R."/>
            <person name="Otillar R."/>
            <person name="Haridas S."/>
            <person name="Lipzen A."/>
            <person name="Grimwood J."/>
            <person name="Schmutz J."/>
            <person name="Clum A."/>
            <person name="Reid I.D."/>
            <person name="Moisan M.C."/>
            <person name="Butler G."/>
            <person name="Nguyen T.T.M."/>
            <person name="Dewar K."/>
            <person name="Conant G."/>
            <person name="Drula E."/>
            <person name="Henrissat B."/>
            <person name="Hansel C."/>
            <person name="Singer S."/>
            <person name="Hutchinson M.I."/>
            <person name="de Vries R.P."/>
            <person name="Natvig D.O."/>
            <person name="Powell A.J."/>
            <person name="Tsang A."/>
            <person name="Grigoriev I.V."/>
        </authorList>
    </citation>
    <scope>NUCLEOTIDE SEQUENCE [LARGE SCALE GENOMIC DNA]</scope>
    <source>
        <strain evidence="2 3">ATCC 24622</strain>
    </source>
</reference>
<evidence type="ECO:0000256" key="1">
    <source>
        <dbReference type="SAM" id="MobiDB-lite"/>
    </source>
</evidence>
<dbReference type="EMBL" id="JAZHXJ010000130">
    <property type="protein sequence ID" value="KAL1872811.1"/>
    <property type="molecule type" value="Genomic_DNA"/>
</dbReference>
<evidence type="ECO:0000313" key="3">
    <source>
        <dbReference type="Proteomes" id="UP001586593"/>
    </source>
</evidence>
<accession>A0ABR3XA29</accession>
<feature type="compositionally biased region" description="Polar residues" evidence="1">
    <location>
        <begin position="126"/>
        <end position="136"/>
    </location>
</feature>
<dbReference type="Proteomes" id="UP001586593">
    <property type="component" value="Unassembled WGS sequence"/>
</dbReference>
<name>A0ABR3XA29_9PEZI</name>
<evidence type="ECO:0000313" key="2">
    <source>
        <dbReference type="EMBL" id="KAL1872811.1"/>
    </source>
</evidence>
<proteinExistence type="predicted"/>